<evidence type="ECO:0000259" key="1">
    <source>
        <dbReference type="Pfam" id="PF13173"/>
    </source>
</evidence>
<sequence>MKELFKRLIVDFQEKEIEIIPRAYTLPIETSKIVSLIGVRRSGKTYLLYEMINKLKKKGLKQNILYINFEDDCLIGMNYKDFDKLIEAYFELYPQKRDEKIYLFFDEIQEIAYWEKFVRRIHDTLNANIVITGSSSKLLSKEIATSLRGRTISYEVFPLSFQEYLRFRQIDINLHSSKSLSHIKNALQIYVVKGGFPEIVLEEDEDIQSRILRDYVDLIVYRDIIERYKVKNLALLKLLIKYLFSNPATLVSFTKLYNDFKSMGYRLSKDTLFEYFAYLNDAYTCFITSIFKSSVKEEQRNPKKVFIVDNGFNYIYDTTFSPDYSKLYENVVFLHLRRRFSQIYYYKSKREVDFYIPSRKMLVNVIYDVKDKKTLEREVQSLIEGMRYVGSESGCLITKDEDRVIESQGFKIFLKPLWRWLLEGEEK</sequence>
<dbReference type="Pfam" id="PF13635">
    <property type="entry name" value="DUF4143"/>
    <property type="match status" value="1"/>
</dbReference>
<evidence type="ECO:0000313" key="4">
    <source>
        <dbReference type="Proteomes" id="UP000192602"/>
    </source>
</evidence>
<feature type="domain" description="DUF4143" evidence="2">
    <location>
        <begin position="222"/>
        <end position="358"/>
    </location>
</feature>
<proteinExistence type="predicted"/>
<organism evidence="3 4">
    <name type="scientific">Nitratiruptor tergarcus DSM 16512</name>
    <dbReference type="NCBI Taxonomy" id="1069081"/>
    <lineage>
        <taxon>Bacteria</taxon>
        <taxon>Pseudomonadati</taxon>
        <taxon>Campylobacterota</taxon>
        <taxon>Epsilonproteobacteria</taxon>
        <taxon>Nautiliales</taxon>
        <taxon>Nitratiruptoraceae</taxon>
        <taxon>Nitratiruptor</taxon>
    </lineage>
</organism>
<feature type="domain" description="AAA" evidence="1">
    <location>
        <begin position="31"/>
        <end position="165"/>
    </location>
</feature>
<dbReference type="AlphaFoldDB" id="A0A1W1WTK4"/>
<dbReference type="EMBL" id="FWWZ01000001">
    <property type="protein sequence ID" value="SMC09515.1"/>
    <property type="molecule type" value="Genomic_DNA"/>
</dbReference>
<dbReference type="OrthoDB" id="9801684at2"/>
<evidence type="ECO:0000313" key="3">
    <source>
        <dbReference type="EMBL" id="SMC09515.1"/>
    </source>
</evidence>
<dbReference type="Proteomes" id="UP000192602">
    <property type="component" value="Unassembled WGS sequence"/>
</dbReference>
<dbReference type="PANTHER" id="PTHR33295:SF8">
    <property type="entry name" value="AAA+ ATPASE DOMAIN-CONTAINING PROTEIN"/>
    <property type="match status" value="1"/>
</dbReference>
<dbReference type="InterPro" id="IPR025420">
    <property type="entry name" value="DUF4143"/>
</dbReference>
<dbReference type="Gene3D" id="3.40.50.300">
    <property type="entry name" value="P-loop containing nucleotide triphosphate hydrolases"/>
    <property type="match status" value="2"/>
</dbReference>
<dbReference type="InterPro" id="IPR041682">
    <property type="entry name" value="AAA_14"/>
</dbReference>
<dbReference type="InterPro" id="IPR027417">
    <property type="entry name" value="P-loop_NTPase"/>
</dbReference>
<reference evidence="4" key="1">
    <citation type="submission" date="2017-04" db="EMBL/GenBank/DDBJ databases">
        <authorList>
            <person name="Varghese N."/>
            <person name="Submissions S."/>
        </authorList>
    </citation>
    <scope>NUCLEOTIDE SEQUENCE [LARGE SCALE GENOMIC DNA]</scope>
    <source>
        <strain evidence="4">DSM 16512</strain>
    </source>
</reference>
<name>A0A1W1WTK4_9BACT</name>
<dbReference type="STRING" id="1069081.SAMN05660197_1329"/>
<evidence type="ECO:0000259" key="2">
    <source>
        <dbReference type="Pfam" id="PF13635"/>
    </source>
</evidence>
<dbReference type="PANTHER" id="PTHR33295">
    <property type="entry name" value="ATPASE"/>
    <property type="match status" value="1"/>
</dbReference>
<dbReference type="SUPFAM" id="SSF52540">
    <property type="entry name" value="P-loop containing nucleoside triphosphate hydrolases"/>
    <property type="match status" value="1"/>
</dbReference>
<dbReference type="RefSeq" id="WP_084275739.1">
    <property type="nucleotide sequence ID" value="NZ_AP026671.1"/>
</dbReference>
<protein>
    <submittedName>
        <fullName evidence="3">Uncharacterized protein</fullName>
    </submittedName>
</protein>
<keyword evidence="4" id="KW-1185">Reference proteome</keyword>
<gene>
    <name evidence="3" type="ORF">SAMN05660197_1329</name>
</gene>
<dbReference type="Pfam" id="PF13173">
    <property type="entry name" value="AAA_14"/>
    <property type="match status" value="1"/>
</dbReference>
<accession>A0A1W1WTK4</accession>